<keyword evidence="5 7" id="KW-1133">Transmembrane helix</keyword>
<dbReference type="Gene3D" id="1.20.1250.20">
    <property type="entry name" value="MFS general substrate transporter like domains"/>
    <property type="match status" value="1"/>
</dbReference>
<evidence type="ECO:0000313" key="9">
    <source>
        <dbReference type="EMBL" id="PBQ24335.1"/>
    </source>
</evidence>
<keyword evidence="3" id="KW-1003">Cell membrane</keyword>
<feature type="domain" description="Major facilitator superfamily (MFS) profile" evidence="8">
    <location>
        <begin position="1"/>
        <end position="393"/>
    </location>
</feature>
<feature type="transmembrane region" description="Helical" evidence="7">
    <location>
        <begin position="254"/>
        <end position="273"/>
    </location>
</feature>
<feature type="transmembrane region" description="Helical" evidence="7">
    <location>
        <begin position="168"/>
        <end position="186"/>
    </location>
</feature>
<feature type="transmembrane region" description="Helical" evidence="7">
    <location>
        <begin position="285"/>
        <end position="304"/>
    </location>
</feature>
<comment type="caution">
    <text evidence="9">The sequence shown here is derived from an EMBL/GenBank/DDBJ whole genome shotgun (WGS) entry which is preliminary data.</text>
</comment>
<reference evidence="9 10" key="1">
    <citation type="submission" date="2017-09" db="EMBL/GenBank/DDBJ databases">
        <title>Genome sequence of Lactobacillus brevis D7.</title>
        <authorList>
            <person name="Kwon M.-S."/>
            <person name="Lim S.K."/>
            <person name="Choi H.-J."/>
        </authorList>
    </citation>
    <scope>NUCLEOTIDE SEQUENCE [LARGE SCALE GENOMIC DNA]</scope>
    <source>
        <strain evidence="9 10">D7</strain>
    </source>
</reference>
<sequence length="397" mass="43304">MSTKKINVPLLLAPFISRMGDVLYLFGLNWFVVQATGNAALLGIIQAVGGVVLFLGDLFCGVVVDNFNRKWVVVLAELVSVLGCIGVALWLDPLHLTAGPLLTLTVILDIGLAFSLPAAKSMIPELIVLAARQRFNAISNTLLDLANILAPLLGGFLLTLHWLNLRGFLLINGLSFLLSLGLYLSIRYPPYHSTQATLGIKASLLTGWRYVWQRPILVETIALGGLLNVMYAAFKLVLPYDVQHIYGGQSARYSYLLIAMAVGGILGGLRLTLAKRLPRHQQNYGDLGLLAGMLLLAGAFPNYWMLLGSSVVIGFCYTCFDIRALTITQELTDPAYLGRMFGLLFLAMDAFQPLGSFIFGFVTDELGNATLLLVGSCFLIGLVGIYQGYQRLARRSR</sequence>
<feature type="transmembrane region" description="Helical" evidence="7">
    <location>
        <begin position="310"/>
        <end position="328"/>
    </location>
</feature>
<feature type="transmembrane region" description="Helical" evidence="7">
    <location>
        <begin position="340"/>
        <end position="363"/>
    </location>
</feature>
<dbReference type="Proteomes" id="UP000217918">
    <property type="component" value="Unassembled WGS sequence"/>
</dbReference>
<dbReference type="InterPro" id="IPR020846">
    <property type="entry name" value="MFS_dom"/>
</dbReference>
<evidence type="ECO:0000256" key="5">
    <source>
        <dbReference type="ARBA" id="ARBA00022989"/>
    </source>
</evidence>
<dbReference type="PANTHER" id="PTHR23513">
    <property type="entry name" value="INTEGRAL MEMBRANE EFFLUX PROTEIN-RELATED"/>
    <property type="match status" value="1"/>
</dbReference>
<dbReference type="EMBL" id="NVYO01000001">
    <property type="protein sequence ID" value="PBQ24335.1"/>
    <property type="molecule type" value="Genomic_DNA"/>
</dbReference>
<feature type="transmembrane region" description="Helical" evidence="7">
    <location>
        <begin position="369"/>
        <end position="389"/>
    </location>
</feature>
<dbReference type="GO" id="GO:0005886">
    <property type="term" value="C:plasma membrane"/>
    <property type="evidence" value="ECO:0007669"/>
    <property type="project" value="UniProtKB-SubCell"/>
</dbReference>
<protein>
    <submittedName>
        <fullName evidence="9">MFS transporter</fullName>
    </submittedName>
</protein>
<evidence type="ECO:0000256" key="4">
    <source>
        <dbReference type="ARBA" id="ARBA00022692"/>
    </source>
</evidence>
<feature type="transmembrane region" description="Helical" evidence="7">
    <location>
        <begin position="71"/>
        <end position="91"/>
    </location>
</feature>
<keyword evidence="6 7" id="KW-0472">Membrane</keyword>
<evidence type="ECO:0000256" key="2">
    <source>
        <dbReference type="ARBA" id="ARBA00022448"/>
    </source>
</evidence>
<gene>
    <name evidence="9" type="ORF">CNR29_10065</name>
</gene>
<dbReference type="InterPro" id="IPR011701">
    <property type="entry name" value="MFS"/>
</dbReference>
<evidence type="ECO:0000256" key="7">
    <source>
        <dbReference type="SAM" id="Phobius"/>
    </source>
</evidence>
<dbReference type="CDD" id="cd06173">
    <property type="entry name" value="MFS_MefA_like"/>
    <property type="match status" value="1"/>
</dbReference>
<proteinExistence type="predicted"/>
<keyword evidence="2" id="KW-0813">Transport</keyword>
<name>A0A2A3TZJ3_LEVBR</name>
<evidence type="ECO:0000256" key="1">
    <source>
        <dbReference type="ARBA" id="ARBA00004651"/>
    </source>
</evidence>
<feature type="transmembrane region" description="Helical" evidence="7">
    <location>
        <begin position="12"/>
        <end position="33"/>
    </location>
</feature>
<feature type="transmembrane region" description="Helical" evidence="7">
    <location>
        <begin position="140"/>
        <end position="162"/>
    </location>
</feature>
<evidence type="ECO:0000313" key="10">
    <source>
        <dbReference type="Proteomes" id="UP000217918"/>
    </source>
</evidence>
<evidence type="ECO:0000256" key="6">
    <source>
        <dbReference type="ARBA" id="ARBA00023136"/>
    </source>
</evidence>
<dbReference type="Pfam" id="PF07690">
    <property type="entry name" value="MFS_1"/>
    <property type="match status" value="1"/>
</dbReference>
<keyword evidence="4 7" id="KW-0812">Transmembrane</keyword>
<dbReference type="SUPFAM" id="SSF103473">
    <property type="entry name" value="MFS general substrate transporter"/>
    <property type="match status" value="1"/>
</dbReference>
<comment type="subcellular location">
    <subcellularLocation>
        <location evidence="1">Cell membrane</location>
        <topology evidence="1">Multi-pass membrane protein</topology>
    </subcellularLocation>
</comment>
<dbReference type="PANTHER" id="PTHR23513:SF11">
    <property type="entry name" value="STAPHYLOFERRIN A TRANSPORTER"/>
    <property type="match status" value="1"/>
</dbReference>
<dbReference type="InterPro" id="IPR036259">
    <property type="entry name" value="MFS_trans_sf"/>
</dbReference>
<feature type="transmembrane region" description="Helical" evidence="7">
    <location>
        <begin position="39"/>
        <end position="64"/>
    </location>
</feature>
<feature type="transmembrane region" description="Helical" evidence="7">
    <location>
        <begin position="97"/>
        <end position="119"/>
    </location>
</feature>
<evidence type="ECO:0000259" key="8">
    <source>
        <dbReference type="PROSITE" id="PS50850"/>
    </source>
</evidence>
<accession>A0A2A3TZJ3</accession>
<dbReference type="AlphaFoldDB" id="A0A2A3TZJ3"/>
<evidence type="ECO:0000256" key="3">
    <source>
        <dbReference type="ARBA" id="ARBA00022475"/>
    </source>
</evidence>
<organism evidence="9 10">
    <name type="scientific">Levilactobacillus brevis</name>
    <name type="common">Lactobacillus brevis</name>
    <dbReference type="NCBI Taxonomy" id="1580"/>
    <lineage>
        <taxon>Bacteria</taxon>
        <taxon>Bacillati</taxon>
        <taxon>Bacillota</taxon>
        <taxon>Bacilli</taxon>
        <taxon>Lactobacillales</taxon>
        <taxon>Lactobacillaceae</taxon>
        <taxon>Levilactobacillus</taxon>
    </lineage>
</organism>
<feature type="transmembrane region" description="Helical" evidence="7">
    <location>
        <begin position="216"/>
        <end position="234"/>
    </location>
</feature>
<dbReference type="GO" id="GO:0022857">
    <property type="term" value="F:transmembrane transporter activity"/>
    <property type="evidence" value="ECO:0007669"/>
    <property type="project" value="InterPro"/>
</dbReference>
<dbReference type="RefSeq" id="WP_096110248.1">
    <property type="nucleotide sequence ID" value="NZ_NVYO01000001.1"/>
</dbReference>
<dbReference type="PROSITE" id="PS50850">
    <property type="entry name" value="MFS"/>
    <property type="match status" value="1"/>
</dbReference>